<name>A0A0A9DG70_ARUDO</name>
<protein>
    <submittedName>
        <fullName evidence="1">Uncharacterized protein</fullName>
    </submittedName>
</protein>
<reference evidence="1" key="1">
    <citation type="submission" date="2014-09" db="EMBL/GenBank/DDBJ databases">
        <authorList>
            <person name="Magalhaes I.L.F."/>
            <person name="Oliveira U."/>
            <person name="Santos F.R."/>
            <person name="Vidigal T.H.D.A."/>
            <person name="Brescovit A.D."/>
            <person name="Santos A.J."/>
        </authorList>
    </citation>
    <scope>NUCLEOTIDE SEQUENCE</scope>
    <source>
        <tissue evidence="1">Shoot tissue taken approximately 20 cm above the soil surface</tissue>
    </source>
</reference>
<evidence type="ECO:0000313" key="1">
    <source>
        <dbReference type="EMBL" id="JAD82772.1"/>
    </source>
</evidence>
<accession>A0A0A9DG70</accession>
<dbReference type="AlphaFoldDB" id="A0A0A9DG70"/>
<proteinExistence type="predicted"/>
<sequence>MTRSSGNIQYLSLLFTPPLCSY</sequence>
<dbReference type="EMBL" id="GBRH01215123">
    <property type="protein sequence ID" value="JAD82772.1"/>
    <property type="molecule type" value="Transcribed_RNA"/>
</dbReference>
<reference evidence="1" key="2">
    <citation type="journal article" date="2015" name="Data Brief">
        <title>Shoot transcriptome of the giant reed, Arundo donax.</title>
        <authorList>
            <person name="Barrero R.A."/>
            <person name="Guerrero F.D."/>
            <person name="Moolhuijzen P."/>
            <person name="Goolsby J.A."/>
            <person name="Tidwell J."/>
            <person name="Bellgard S.E."/>
            <person name="Bellgard M.I."/>
        </authorList>
    </citation>
    <scope>NUCLEOTIDE SEQUENCE</scope>
    <source>
        <tissue evidence="1">Shoot tissue taken approximately 20 cm above the soil surface</tissue>
    </source>
</reference>
<organism evidence="1">
    <name type="scientific">Arundo donax</name>
    <name type="common">Giant reed</name>
    <name type="synonym">Donax arundinaceus</name>
    <dbReference type="NCBI Taxonomy" id="35708"/>
    <lineage>
        <taxon>Eukaryota</taxon>
        <taxon>Viridiplantae</taxon>
        <taxon>Streptophyta</taxon>
        <taxon>Embryophyta</taxon>
        <taxon>Tracheophyta</taxon>
        <taxon>Spermatophyta</taxon>
        <taxon>Magnoliopsida</taxon>
        <taxon>Liliopsida</taxon>
        <taxon>Poales</taxon>
        <taxon>Poaceae</taxon>
        <taxon>PACMAD clade</taxon>
        <taxon>Arundinoideae</taxon>
        <taxon>Arundineae</taxon>
        <taxon>Arundo</taxon>
    </lineage>
</organism>